<dbReference type="EMBL" id="FNJM01000001">
    <property type="protein sequence ID" value="SDO76037.1"/>
    <property type="molecule type" value="Genomic_DNA"/>
</dbReference>
<gene>
    <name evidence="1" type="ORF">SAMN04488529_101341</name>
</gene>
<accession>A0A1H0M6Q1</accession>
<sequence length="73" mass="8604">MVDRYINKALKAEHIISIPIERFKIAELEELSNKAKKNNIVITLKAEYSNIYQGVLVNLIKRDIINDEFIKWM</sequence>
<keyword evidence="2" id="KW-1185">Reference proteome</keyword>
<protein>
    <submittedName>
        <fullName evidence="1">Uncharacterized protein</fullName>
    </submittedName>
</protein>
<dbReference type="STRING" id="94869.SAMN04488529_101341"/>
<dbReference type="AlphaFoldDB" id="A0A1H0M6Q1"/>
<evidence type="ECO:0000313" key="1">
    <source>
        <dbReference type="EMBL" id="SDO76037.1"/>
    </source>
</evidence>
<dbReference type="Proteomes" id="UP000198597">
    <property type="component" value="Unassembled WGS sequence"/>
</dbReference>
<reference evidence="1 2" key="1">
    <citation type="submission" date="2016-10" db="EMBL/GenBank/DDBJ databases">
        <authorList>
            <person name="de Groot N.N."/>
        </authorList>
    </citation>
    <scope>NUCLEOTIDE SEQUENCE [LARGE SCALE GENOMIC DNA]</scope>
    <source>
        <strain evidence="1 2">DSM 12272</strain>
    </source>
</reference>
<organism evidence="1 2">
    <name type="scientific">Clostridium gasigenes</name>
    <dbReference type="NCBI Taxonomy" id="94869"/>
    <lineage>
        <taxon>Bacteria</taxon>
        <taxon>Bacillati</taxon>
        <taxon>Bacillota</taxon>
        <taxon>Clostridia</taxon>
        <taxon>Eubacteriales</taxon>
        <taxon>Clostridiaceae</taxon>
        <taxon>Clostridium</taxon>
    </lineage>
</organism>
<dbReference type="OrthoDB" id="1957409at2"/>
<evidence type="ECO:0000313" key="2">
    <source>
        <dbReference type="Proteomes" id="UP000198597"/>
    </source>
</evidence>
<name>A0A1H0M6Q1_9CLOT</name>
<proteinExistence type="predicted"/>
<dbReference type="RefSeq" id="WP_089965167.1">
    <property type="nucleotide sequence ID" value="NZ_FNJM01000001.1"/>
</dbReference>